<keyword evidence="7" id="KW-1185">Reference proteome</keyword>
<reference evidence="6 7" key="1">
    <citation type="journal article" date="2019" name="Sci. Rep.">
        <title>Comparative genomics of chytrid fungi reveal insights into the obligate biotrophic and pathogenic lifestyle of Synchytrium endobioticum.</title>
        <authorList>
            <person name="van de Vossenberg B.T.L.H."/>
            <person name="Warris S."/>
            <person name="Nguyen H.D.T."/>
            <person name="van Gent-Pelzer M.P.E."/>
            <person name="Joly D.L."/>
            <person name="van de Geest H.C."/>
            <person name="Bonants P.J.M."/>
            <person name="Smith D.S."/>
            <person name="Levesque C.A."/>
            <person name="van der Lee T.A.J."/>
        </authorList>
    </citation>
    <scope>NUCLEOTIDE SEQUENCE [LARGE SCALE GENOMIC DNA]</scope>
    <source>
        <strain evidence="6 7">CBS 675.73</strain>
    </source>
</reference>
<gene>
    <name evidence="6" type="ORF">CcCBS67573_g00909</name>
</gene>
<comment type="similarity">
    <text evidence="4">Belongs to the actin family. ARP1 subfamily.</text>
</comment>
<evidence type="ECO:0000256" key="5">
    <source>
        <dbReference type="SAM" id="MobiDB-lite"/>
    </source>
</evidence>
<protein>
    <submittedName>
        <fullName evidence="6">Uncharacterized protein</fullName>
    </submittedName>
</protein>
<evidence type="ECO:0000256" key="2">
    <source>
        <dbReference type="ARBA" id="ARBA00022490"/>
    </source>
</evidence>
<dbReference type="CDD" id="cd13395">
    <property type="entry name" value="ASKHA_NBD_Arp4_ACTL6-like"/>
    <property type="match status" value="1"/>
</dbReference>
<evidence type="ECO:0000256" key="1">
    <source>
        <dbReference type="ARBA" id="ARBA00004245"/>
    </source>
</evidence>
<dbReference type="Proteomes" id="UP000320333">
    <property type="component" value="Unassembled WGS sequence"/>
</dbReference>
<dbReference type="STRING" id="246404.A0A507FN57"/>
<comment type="caution">
    <text evidence="6">The sequence shown here is derived from an EMBL/GenBank/DDBJ whole genome shotgun (WGS) entry which is preliminary data.</text>
</comment>
<accession>A0A507FN57</accession>
<dbReference type="FunFam" id="3.30.420.40:FF:000058">
    <property type="entry name" value="Putative actin-related protein 5"/>
    <property type="match status" value="1"/>
</dbReference>
<dbReference type="Pfam" id="PF00022">
    <property type="entry name" value="Actin"/>
    <property type="match status" value="1"/>
</dbReference>
<dbReference type="SMART" id="SM00268">
    <property type="entry name" value="ACTIN"/>
    <property type="match status" value="1"/>
</dbReference>
<name>A0A507FN57_9FUNG</name>
<evidence type="ECO:0000256" key="3">
    <source>
        <dbReference type="ARBA" id="ARBA00023212"/>
    </source>
</evidence>
<dbReference type="Gene3D" id="3.30.420.40">
    <property type="match status" value="2"/>
</dbReference>
<dbReference type="PANTHER" id="PTHR11937">
    <property type="entry name" value="ACTIN"/>
    <property type="match status" value="1"/>
</dbReference>
<dbReference type="InterPro" id="IPR043129">
    <property type="entry name" value="ATPase_NBD"/>
</dbReference>
<dbReference type="SUPFAM" id="SSF53067">
    <property type="entry name" value="Actin-like ATPase domain"/>
    <property type="match status" value="2"/>
</dbReference>
<feature type="region of interest" description="Disordered" evidence="5">
    <location>
        <begin position="43"/>
        <end position="75"/>
    </location>
</feature>
<dbReference type="AlphaFoldDB" id="A0A507FN57"/>
<comment type="subcellular location">
    <subcellularLocation>
        <location evidence="1">Cytoplasm</location>
        <location evidence="1">Cytoskeleton</location>
    </subcellularLocation>
</comment>
<keyword evidence="2" id="KW-0963">Cytoplasm</keyword>
<feature type="compositionally biased region" description="Low complexity" evidence="5">
    <location>
        <begin position="43"/>
        <end position="61"/>
    </location>
</feature>
<keyword evidence="3" id="KW-0206">Cytoskeleton</keyword>
<dbReference type="EMBL" id="QEAP01000013">
    <property type="protein sequence ID" value="TPX77849.1"/>
    <property type="molecule type" value="Genomic_DNA"/>
</dbReference>
<dbReference type="FunFam" id="3.30.420.40:FF:000188">
    <property type="entry name" value="Actin like 6B"/>
    <property type="match status" value="1"/>
</dbReference>
<evidence type="ECO:0000313" key="7">
    <source>
        <dbReference type="Proteomes" id="UP000320333"/>
    </source>
</evidence>
<evidence type="ECO:0000313" key="6">
    <source>
        <dbReference type="EMBL" id="TPX77849.1"/>
    </source>
</evidence>
<sequence length="438" mass="47261">MATGDDVSAIIIDAGSGFVRAGYAGEDCPRAVFPSAVGRVPNAPASASASAPTPANPAAASVESGGDTSAAPSASSFSPYLVGESRVYAWRENMQIQSPFSNGIVTDWDALEAIWEYTYSDRLGVSANEHPLLVTEAAWSTRDVREKLIEIAFEKFRVPAFYIAKAPVLAAYTAGRPTALVIDSGAEMTSVVPVVDGFVIKKAIQKQNVAGNAVSNFARALLEANNIPVVPHYMVKKKLPVDAGHGSNPENRPPVPGTTKSFHDFATHRVLTEFKETVCQISEYNFHQQSLAMKPVKPFEFPDGYNCSFGLERFRIPEMLFNPSVNPAFSDTLVTGLHQMILSSLSACDADVRANVFQNVVITGGNSLIPGFVDRLNNTMSQNVGIRHRLYTPASQAERKYATWIGGSILASLGNFHQMWVSAAEYAEKGVAVEKRLP</sequence>
<evidence type="ECO:0000256" key="4">
    <source>
        <dbReference type="ARBA" id="ARBA00038483"/>
    </source>
</evidence>
<organism evidence="6 7">
    <name type="scientific">Chytriomyces confervae</name>
    <dbReference type="NCBI Taxonomy" id="246404"/>
    <lineage>
        <taxon>Eukaryota</taxon>
        <taxon>Fungi</taxon>
        <taxon>Fungi incertae sedis</taxon>
        <taxon>Chytridiomycota</taxon>
        <taxon>Chytridiomycota incertae sedis</taxon>
        <taxon>Chytridiomycetes</taxon>
        <taxon>Chytridiales</taxon>
        <taxon>Chytriomycetaceae</taxon>
        <taxon>Chytriomyces</taxon>
    </lineage>
</organism>
<dbReference type="Gene3D" id="3.90.640.10">
    <property type="entry name" value="Actin, Chain A, domain 4"/>
    <property type="match status" value="1"/>
</dbReference>
<dbReference type="OrthoDB" id="5132116at2759"/>
<dbReference type="InterPro" id="IPR004000">
    <property type="entry name" value="Actin"/>
</dbReference>
<proteinExistence type="inferred from homology"/>
<dbReference type="GO" id="GO:0005856">
    <property type="term" value="C:cytoskeleton"/>
    <property type="evidence" value="ECO:0007669"/>
    <property type="project" value="UniProtKB-SubCell"/>
</dbReference>